<dbReference type="Gene3D" id="1.10.101.10">
    <property type="entry name" value="PGBD-like superfamily/PGBD"/>
    <property type="match status" value="1"/>
</dbReference>
<dbReference type="Proteomes" id="UP000237347">
    <property type="component" value="Unassembled WGS sequence"/>
</dbReference>
<sequence>MSYKVFSLFSFTLLLLLLLPHHSHATSRNIHDKKLSPFEFLKHLQGCHKGEKVKGIQNLKAYLEKFGYLSYNHSQNQTHTNDDDFDELLESAIKTYQLNYHLNATGSMDANTVSTMMMPRLGADITNGTNWSAQARRNITTAMALFILSLTILFSKEIPSGQLLSTISPMDFSLAPQLKQ</sequence>
<name>A0AAW0LKS1_QUESU</name>
<evidence type="ECO:0000256" key="1">
    <source>
        <dbReference type="SAM" id="SignalP"/>
    </source>
</evidence>
<keyword evidence="4" id="KW-1185">Reference proteome</keyword>
<dbReference type="SUPFAM" id="SSF47090">
    <property type="entry name" value="PGBD-like"/>
    <property type="match status" value="1"/>
</dbReference>
<protein>
    <submittedName>
        <fullName evidence="3">Metalloendoproteinase 2-mmp</fullName>
    </submittedName>
</protein>
<keyword evidence="1" id="KW-0732">Signal</keyword>
<gene>
    <name evidence="3" type="primary">2MMP_12</name>
    <name evidence="3" type="ORF">CFP56_041705</name>
</gene>
<dbReference type="GO" id="GO:0030198">
    <property type="term" value="P:extracellular matrix organization"/>
    <property type="evidence" value="ECO:0007669"/>
    <property type="project" value="TreeGrafter"/>
</dbReference>
<dbReference type="PANTHER" id="PTHR10201">
    <property type="entry name" value="MATRIX METALLOPROTEINASE"/>
    <property type="match status" value="1"/>
</dbReference>
<evidence type="ECO:0000313" key="3">
    <source>
        <dbReference type="EMBL" id="KAK7851539.1"/>
    </source>
</evidence>
<reference evidence="3 4" key="1">
    <citation type="journal article" date="2018" name="Sci. Data">
        <title>The draft genome sequence of cork oak.</title>
        <authorList>
            <person name="Ramos A.M."/>
            <person name="Usie A."/>
            <person name="Barbosa P."/>
            <person name="Barros P.M."/>
            <person name="Capote T."/>
            <person name="Chaves I."/>
            <person name="Simoes F."/>
            <person name="Abreu I."/>
            <person name="Carrasquinho I."/>
            <person name="Faro C."/>
            <person name="Guimaraes J.B."/>
            <person name="Mendonca D."/>
            <person name="Nobrega F."/>
            <person name="Rodrigues L."/>
            <person name="Saibo N.J.M."/>
            <person name="Varela M.C."/>
            <person name="Egas C."/>
            <person name="Matos J."/>
            <person name="Miguel C.M."/>
            <person name="Oliveira M.M."/>
            <person name="Ricardo C.P."/>
            <person name="Goncalves S."/>
        </authorList>
    </citation>
    <scope>NUCLEOTIDE SEQUENCE [LARGE SCALE GENOMIC DNA]</scope>
    <source>
        <strain evidence="4">cv. HL8</strain>
    </source>
</reference>
<feature type="signal peptide" evidence="1">
    <location>
        <begin position="1"/>
        <end position="25"/>
    </location>
</feature>
<evidence type="ECO:0000313" key="4">
    <source>
        <dbReference type="Proteomes" id="UP000237347"/>
    </source>
</evidence>
<evidence type="ECO:0000259" key="2">
    <source>
        <dbReference type="Pfam" id="PF01471"/>
    </source>
</evidence>
<accession>A0AAW0LKS1</accession>
<proteinExistence type="predicted"/>
<dbReference type="InterPro" id="IPR036366">
    <property type="entry name" value="PGBDSf"/>
</dbReference>
<dbReference type="EMBL" id="PKMF04000086">
    <property type="protein sequence ID" value="KAK7851539.1"/>
    <property type="molecule type" value="Genomic_DNA"/>
</dbReference>
<dbReference type="GO" id="GO:0030574">
    <property type="term" value="P:collagen catabolic process"/>
    <property type="evidence" value="ECO:0007669"/>
    <property type="project" value="TreeGrafter"/>
</dbReference>
<comment type="caution">
    <text evidence="3">The sequence shown here is derived from an EMBL/GenBank/DDBJ whole genome shotgun (WGS) entry which is preliminary data.</text>
</comment>
<dbReference type="InterPro" id="IPR036365">
    <property type="entry name" value="PGBD-like_sf"/>
</dbReference>
<dbReference type="InterPro" id="IPR002477">
    <property type="entry name" value="Peptidoglycan-bd-like"/>
</dbReference>
<dbReference type="PANTHER" id="PTHR10201:SF213">
    <property type="entry name" value="METALLOENDOPROTEINASE 2-MMP-LIKE"/>
    <property type="match status" value="1"/>
</dbReference>
<dbReference type="GO" id="GO:0004222">
    <property type="term" value="F:metalloendopeptidase activity"/>
    <property type="evidence" value="ECO:0007669"/>
    <property type="project" value="TreeGrafter"/>
</dbReference>
<feature type="chain" id="PRO_5043452141" evidence="1">
    <location>
        <begin position="26"/>
        <end position="180"/>
    </location>
</feature>
<feature type="domain" description="Peptidoglycan binding-like" evidence="2">
    <location>
        <begin position="55"/>
        <end position="116"/>
    </location>
</feature>
<organism evidence="3 4">
    <name type="scientific">Quercus suber</name>
    <name type="common">Cork oak</name>
    <dbReference type="NCBI Taxonomy" id="58331"/>
    <lineage>
        <taxon>Eukaryota</taxon>
        <taxon>Viridiplantae</taxon>
        <taxon>Streptophyta</taxon>
        <taxon>Embryophyta</taxon>
        <taxon>Tracheophyta</taxon>
        <taxon>Spermatophyta</taxon>
        <taxon>Magnoliopsida</taxon>
        <taxon>eudicotyledons</taxon>
        <taxon>Gunneridae</taxon>
        <taxon>Pentapetalae</taxon>
        <taxon>rosids</taxon>
        <taxon>fabids</taxon>
        <taxon>Fagales</taxon>
        <taxon>Fagaceae</taxon>
        <taxon>Quercus</taxon>
    </lineage>
</organism>
<dbReference type="AlphaFoldDB" id="A0AAW0LKS1"/>
<dbReference type="Pfam" id="PF01471">
    <property type="entry name" value="PG_binding_1"/>
    <property type="match status" value="1"/>
</dbReference>